<dbReference type="InterPro" id="IPR003661">
    <property type="entry name" value="HisK_dim/P_dom"/>
</dbReference>
<comment type="caution">
    <text evidence="17">The sequence shown here is derived from an EMBL/GenBank/DDBJ whole genome shotgun (WGS) entry which is preliminary data.</text>
</comment>
<name>H1FW42_SULGG</name>
<accession>H1FW42</accession>
<evidence type="ECO:0000256" key="3">
    <source>
        <dbReference type="ARBA" id="ARBA00004948"/>
    </source>
</evidence>
<gene>
    <name evidence="17" type="ORF">SMGD1_0633</name>
</gene>
<evidence type="ECO:0000313" key="18">
    <source>
        <dbReference type="Proteomes" id="UP000006431"/>
    </source>
</evidence>
<dbReference type="STRING" id="929558.SMGD1_0633"/>
<evidence type="ECO:0000313" key="17">
    <source>
        <dbReference type="EMBL" id="EHP29160.1"/>
    </source>
</evidence>
<dbReference type="Gene3D" id="1.10.287.130">
    <property type="match status" value="1"/>
</dbReference>
<keyword evidence="15" id="KW-0812">Transmembrane</keyword>
<dbReference type="CDD" id="cd00082">
    <property type="entry name" value="HisKA"/>
    <property type="match status" value="1"/>
</dbReference>
<dbReference type="InterPro" id="IPR003594">
    <property type="entry name" value="HATPase_dom"/>
</dbReference>
<evidence type="ECO:0000256" key="1">
    <source>
        <dbReference type="ARBA" id="ARBA00000085"/>
    </source>
</evidence>
<keyword evidence="9" id="KW-0479">Metal-binding</keyword>
<dbReference type="eggNOG" id="COG0715">
    <property type="taxonomic scope" value="Bacteria"/>
</dbReference>
<dbReference type="PRINTS" id="PR00344">
    <property type="entry name" value="BCTRLSENSOR"/>
</dbReference>
<keyword evidence="15" id="KW-0472">Membrane</keyword>
<dbReference type="PATRIC" id="fig|929558.5.peg.632"/>
<dbReference type="SUPFAM" id="SSF53850">
    <property type="entry name" value="Periplasmic binding protein-like II"/>
    <property type="match status" value="2"/>
</dbReference>
<keyword evidence="10" id="KW-0663">Pyridoxal phosphate</keyword>
<proteinExistence type="inferred from homology"/>
<feature type="transmembrane region" description="Helical" evidence="15">
    <location>
        <begin position="538"/>
        <end position="555"/>
    </location>
</feature>
<dbReference type="HOGENOM" id="CLU_000445_86_0_7"/>
<evidence type="ECO:0000256" key="7">
    <source>
        <dbReference type="ARBA" id="ARBA00022553"/>
    </source>
</evidence>
<evidence type="ECO:0000256" key="4">
    <source>
        <dbReference type="ARBA" id="ARBA00009406"/>
    </source>
</evidence>
<dbReference type="eggNOG" id="COG0834">
    <property type="taxonomic scope" value="Bacteria"/>
</dbReference>
<evidence type="ECO:0000256" key="6">
    <source>
        <dbReference type="ARBA" id="ARBA00012438"/>
    </source>
</evidence>
<comment type="function">
    <text evidence="2">Responsible for the formation of the pyrimidine heterocycle in the thiamine biosynthesis pathway. Catalyzes the formation of hydroxymethylpyrimidine phosphate (HMP-P) from histidine and pyridoxal phosphate (PLP). The protein uses PLP and the active site histidine to form HMP-P, generating an inactive enzyme. The enzyme can only undergo a single turnover, which suggests it is a suicide enzyme.</text>
</comment>
<dbReference type="eggNOG" id="COG4191">
    <property type="taxonomic scope" value="Bacteria"/>
</dbReference>
<dbReference type="InterPro" id="IPR001638">
    <property type="entry name" value="Solute-binding_3/MltF_N"/>
</dbReference>
<dbReference type="Pfam" id="PF00497">
    <property type="entry name" value="SBP_bac_3"/>
    <property type="match status" value="1"/>
</dbReference>
<dbReference type="GO" id="GO:0000155">
    <property type="term" value="F:phosphorelay sensor kinase activity"/>
    <property type="evidence" value="ECO:0007669"/>
    <property type="project" value="InterPro"/>
</dbReference>
<feature type="domain" description="Histidine kinase" evidence="16">
    <location>
        <begin position="600"/>
        <end position="815"/>
    </location>
</feature>
<dbReference type="Proteomes" id="UP000006431">
    <property type="component" value="Unassembled WGS sequence"/>
</dbReference>
<dbReference type="SMART" id="SM00387">
    <property type="entry name" value="HATPase_c"/>
    <property type="match status" value="1"/>
</dbReference>
<dbReference type="InterPro" id="IPR005467">
    <property type="entry name" value="His_kinase_dom"/>
</dbReference>
<dbReference type="SUPFAM" id="SSF55874">
    <property type="entry name" value="ATPase domain of HSP90 chaperone/DNA topoisomerase II/histidine kinase"/>
    <property type="match status" value="1"/>
</dbReference>
<keyword evidence="12" id="KW-0408">Iron</keyword>
<dbReference type="PANTHER" id="PTHR31528:SF1">
    <property type="entry name" value="4-AMINO-5-HYDROXYMETHYL-2-METHYLPYRIMIDINE PHOSPHATE SYNTHASE THI11-RELATED"/>
    <property type="match status" value="1"/>
</dbReference>
<evidence type="ECO:0000256" key="5">
    <source>
        <dbReference type="ARBA" id="ARBA00011738"/>
    </source>
</evidence>
<dbReference type="GO" id="GO:0046872">
    <property type="term" value="F:metal ion binding"/>
    <property type="evidence" value="ECO:0007669"/>
    <property type="project" value="UniProtKB-KW"/>
</dbReference>
<dbReference type="Pfam" id="PF09084">
    <property type="entry name" value="NMT1"/>
    <property type="match status" value="1"/>
</dbReference>
<dbReference type="InterPro" id="IPR036097">
    <property type="entry name" value="HisK_dim/P_sf"/>
</dbReference>
<dbReference type="CDD" id="cd13708">
    <property type="entry name" value="PBP2_BvgS_like_1"/>
    <property type="match status" value="1"/>
</dbReference>
<keyword evidence="7" id="KW-0597">Phosphoprotein</keyword>
<evidence type="ECO:0000256" key="13">
    <source>
        <dbReference type="ARBA" id="ARBA00033171"/>
    </source>
</evidence>
<comment type="catalytic activity">
    <reaction evidence="1">
        <text>ATP + protein L-histidine = ADP + protein N-phospho-L-histidine.</text>
        <dbReference type="EC" id="2.7.13.3"/>
    </reaction>
</comment>
<dbReference type="SMART" id="SM00062">
    <property type="entry name" value="PBPb"/>
    <property type="match status" value="1"/>
</dbReference>
<comment type="similarity">
    <text evidence="4">Belongs to the NMT1/THI5 family.</text>
</comment>
<dbReference type="InterPro" id="IPR015168">
    <property type="entry name" value="SsuA/THI5"/>
</dbReference>
<evidence type="ECO:0000256" key="15">
    <source>
        <dbReference type="SAM" id="Phobius"/>
    </source>
</evidence>
<dbReference type="Pfam" id="PF02518">
    <property type="entry name" value="HATPase_c"/>
    <property type="match status" value="1"/>
</dbReference>
<comment type="catalytic activity">
    <reaction evidence="14">
        <text>N(6)-(pyridoxal phosphate)-L-lysyl-[4-amino-5-hydroxymethyl-2-methylpyrimidine phosphate synthase] + L-histidyl-[4-amino-5-hydroxymethyl-2-methylpyrimidine phosphate synthase] + 2 Fe(3+) + 4 H2O = L-lysyl-[4-amino-5-hydroxymethyl-2-methylpyrimidine phosphate synthase] + (2S)-2-amino-5-hydroxy-4-oxopentanoyl-[4-amino-5-hydroxymethyl-2-methylpyrimidine phosphate synthase] + 4-amino-2-methyl-5-(phosphooxymethyl)pyrimidine + 3-oxopropanoate + 2 Fe(2+) + 2 H(+)</text>
        <dbReference type="Rhea" id="RHEA:65756"/>
        <dbReference type="Rhea" id="RHEA-COMP:16892"/>
        <dbReference type="Rhea" id="RHEA-COMP:16893"/>
        <dbReference type="Rhea" id="RHEA-COMP:16894"/>
        <dbReference type="Rhea" id="RHEA-COMP:16895"/>
        <dbReference type="ChEBI" id="CHEBI:15377"/>
        <dbReference type="ChEBI" id="CHEBI:15378"/>
        <dbReference type="ChEBI" id="CHEBI:29033"/>
        <dbReference type="ChEBI" id="CHEBI:29034"/>
        <dbReference type="ChEBI" id="CHEBI:29969"/>
        <dbReference type="ChEBI" id="CHEBI:29979"/>
        <dbReference type="ChEBI" id="CHEBI:33190"/>
        <dbReference type="ChEBI" id="CHEBI:58354"/>
        <dbReference type="ChEBI" id="CHEBI:143915"/>
        <dbReference type="ChEBI" id="CHEBI:157692"/>
    </reaction>
    <physiologicalReaction direction="left-to-right" evidence="14">
        <dbReference type="Rhea" id="RHEA:65757"/>
    </physiologicalReaction>
</comment>
<dbReference type="InterPro" id="IPR036890">
    <property type="entry name" value="HATPase_C_sf"/>
</dbReference>
<dbReference type="AlphaFoldDB" id="H1FW42"/>
<dbReference type="Gene3D" id="3.40.190.10">
    <property type="entry name" value="Periplasmic binding protein-like II"/>
    <property type="match status" value="4"/>
</dbReference>
<comment type="pathway">
    <text evidence="3">Cofactor biosynthesis; thiamine diphosphate biosynthesis.</text>
</comment>
<keyword evidence="11" id="KW-0784">Thiamine biosynthesis</keyword>
<dbReference type="SUPFAM" id="SSF47384">
    <property type="entry name" value="Homodimeric domain of signal transducing histidine kinase"/>
    <property type="match status" value="1"/>
</dbReference>
<keyword evidence="8" id="KW-0808">Transferase</keyword>
<dbReference type="EMBL" id="AFRZ01000001">
    <property type="protein sequence ID" value="EHP29160.1"/>
    <property type="molecule type" value="Genomic_DNA"/>
</dbReference>
<dbReference type="GO" id="GO:0009228">
    <property type="term" value="P:thiamine biosynthetic process"/>
    <property type="evidence" value="ECO:0007669"/>
    <property type="project" value="UniProtKB-KW"/>
</dbReference>
<evidence type="ECO:0000256" key="9">
    <source>
        <dbReference type="ARBA" id="ARBA00022723"/>
    </source>
</evidence>
<evidence type="ECO:0000256" key="8">
    <source>
        <dbReference type="ARBA" id="ARBA00022679"/>
    </source>
</evidence>
<dbReference type="PROSITE" id="PS50109">
    <property type="entry name" value="HIS_KIN"/>
    <property type="match status" value="1"/>
</dbReference>
<keyword evidence="15" id="KW-1133">Transmembrane helix</keyword>
<evidence type="ECO:0000256" key="14">
    <source>
        <dbReference type="ARBA" id="ARBA00048179"/>
    </source>
</evidence>
<dbReference type="EC" id="2.7.13.3" evidence="6"/>
<dbReference type="InterPro" id="IPR004358">
    <property type="entry name" value="Sig_transdc_His_kin-like_C"/>
</dbReference>
<evidence type="ECO:0000256" key="10">
    <source>
        <dbReference type="ARBA" id="ARBA00022898"/>
    </source>
</evidence>
<comment type="subunit">
    <text evidence="5">Homodimer.</text>
</comment>
<dbReference type="InterPro" id="IPR027939">
    <property type="entry name" value="NMT1/THI5"/>
</dbReference>
<evidence type="ECO:0000256" key="11">
    <source>
        <dbReference type="ARBA" id="ARBA00022977"/>
    </source>
</evidence>
<dbReference type="PANTHER" id="PTHR31528">
    <property type="entry name" value="4-AMINO-5-HYDROXYMETHYL-2-METHYLPYRIMIDINE PHOSPHATE SYNTHASE THI11-RELATED"/>
    <property type="match status" value="1"/>
</dbReference>
<reference evidence="17 18" key="1">
    <citation type="journal article" date="2012" name="Proc. Natl. Acad. Sci. U.S.A.">
        <title>Genome and physiology of a model Epsilonproteobacterium responsible for sulfide detoxification in marine oxygen depletion zones.</title>
        <authorList>
            <person name="Grote J."/>
            <person name="Schott T."/>
            <person name="Bruckner C.G."/>
            <person name="Glockner F.O."/>
            <person name="Jost G."/>
            <person name="Teeling H."/>
            <person name="Labrenz M."/>
            <person name="Jurgens K."/>
        </authorList>
    </citation>
    <scope>NUCLEOTIDE SEQUENCE [LARGE SCALE GENOMIC DNA]</scope>
    <source>
        <strain evidence="17 18">GD1</strain>
    </source>
</reference>
<evidence type="ECO:0000256" key="2">
    <source>
        <dbReference type="ARBA" id="ARBA00003469"/>
    </source>
</evidence>
<keyword evidence="17" id="KW-0418">Kinase</keyword>
<evidence type="ECO:0000256" key="12">
    <source>
        <dbReference type="ARBA" id="ARBA00023004"/>
    </source>
</evidence>
<keyword evidence="18" id="KW-1185">Reference proteome</keyword>
<evidence type="ECO:0000259" key="16">
    <source>
        <dbReference type="PROSITE" id="PS50109"/>
    </source>
</evidence>
<dbReference type="Gene3D" id="3.30.565.10">
    <property type="entry name" value="Histidine kinase-like ATPase, C-terminal domain"/>
    <property type="match status" value="1"/>
</dbReference>
<organism evidence="17 18">
    <name type="scientific">Sulfurimonas gotlandica (strain DSM 19862 / JCM 16533 / GD1)</name>
    <dbReference type="NCBI Taxonomy" id="929558"/>
    <lineage>
        <taxon>Bacteria</taxon>
        <taxon>Pseudomonadati</taxon>
        <taxon>Campylobacterota</taxon>
        <taxon>Epsilonproteobacteria</taxon>
        <taxon>Campylobacterales</taxon>
        <taxon>Sulfurimonadaceae</taxon>
        <taxon>Sulfurimonas</taxon>
    </lineage>
</organism>
<sequence length="816" mass="94287">MSLQLQWKHQFEFAGFYAAKEKGFFKDVGLDVELLEYDSTKSISEEVLEGRAQYGLSYSSIIAEYLEGKPLVLVANFFKQSPLVLIAQESIESPKDLKGKKIMGVSDSIDNITLLLMLDKFGLKTKDIINIPASFKIDEFINKKIDAMSAFTTNELYYLNKKGIKYTIFDPVVYGAKYYDVNLFTSKKEALQNPQRVQRFKEASIRGWEYALKHKEEVVDIILQKYNTQNKSKEALLFEAKQIEQLMFANIYKVGSIDKDRVKIIADSFMQAGFVKKIKNRDIESFIFESSAFSISFSQKEKEYLKNKKIISMCVDPNWMPFEALVNGEYIGLNSEFLKLFQKELSIPIKVIETDSWSESVKLAREKKCDVLSLLMQTKDREKDFNFPTPYLDVPPVIVTKTDKASVVDIYTIGKEKIAVVKDYALVDIIRDKYKNLEVIEVKDTEEGLKKVENGEVFGFAGSSVAIEYNFQHGDYASFKISAHFAEKLSFGFGVREDDIHLYNILQKLVQKLSEDDKHDILKKYFTIKYEQKFDYSLFYQLFAVVLIIAIIFIYRNVKIKKLNEVLQEKMEAELKKSSDKDKMLFHQNKLAAMGEMLENIAHQWRQPLTQINSSVLLIDDILHEKNFRNVDVEERLLEIESLTKYLSNTINDFKDFFANDKMKNEFLLREMIEKSIYIVKGSLKKNNIEVTVDIENDFRYFGYEGELQQVVVVILNNAKDVLLSRNINSPIINISIELKDGFYTIRICDNAGGITKNIREKIFEPYFTTKHKSKGTGLGLYMSKKIIEESMDGELNVKNHNMGSCFEIKLKVSSD</sequence>
<protein>
    <recommendedName>
        <fullName evidence="6">histidine kinase</fullName>
        <ecNumber evidence="6">2.7.13.3</ecNumber>
    </recommendedName>
    <alternativeName>
        <fullName evidence="13">Thiamine pyrimidine synthase</fullName>
    </alternativeName>
</protein>